<evidence type="ECO:0000256" key="2">
    <source>
        <dbReference type="ARBA" id="ARBA00022676"/>
    </source>
</evidence>
<dbReference type="CDD" id="cd03784">
    <property type="entry name" value="GT1_Gtf-like"/>
    <property type="match status" value="1"/>
</dbReference>
<dbReference type="PANTHER" id="PTHR48044:SF48">
    <property type="entry name" value="GLYCOSYLTRANSFERASE"/>
    <property type="match status" value="1"/>
</dbReference>
<dbReference type="FunFam" id="3.40.50.2000:FF:000060">
    <property type="entry name" value="Glycosyltransferase"/>
    <property type="match status" value="1"/>
</dbReference>
<dbReference type="InterPro" id="IPR035595">
    <property type="entry name" value="UDP_glycos_trans_CS"/>
</dbReference>
<dbReference type="Proteomes" id="UP000653305">
    <property type="component" value="Unassembled WGS sequence"/>
</dbReference>
<dbReference type="GO" id="GO:0016138">
    <property type="term" value="P:glycoside biosynthetic process"/>
    <property type="evidence" value="ECO:0007669"/>
    <property type="project" value="UniProtKB-ARBA"/>
</dbReference>
<gene>
    <name evidence="5" type="ORF">PHJA_000528800</name>
</gene>
<keyword evidence="6" id="KW-1185">Reference proteome</keyword>
<keyword evidence="3 4" id="KW-0808">Transferase</keyword>
<sequence>MKELALGLEKIKVKFLLVLREADKGNVFDGKVRQLELPKGIEERVEGIGMVEKDWVPQPQILAHPSTSGFMSHCGWNSCMESISMGVPIAEWPIHSDQPSNTVLITDILKMGLVVRDWKQRMELVRALSVVSVVRRLMASEEGYEIW</sequence>
<dbReference type="PANTHER" id="PTHR48044">
    <property type="entry name" value="GLYCOSYLTRANSFERASE"/>
    <property type="match status" value="1"/>
</dbReference>
<reference evidence="5" key="1">
    <citation type="submission" date="2020-07" db="EMBL/GenBank/DDBJ databases">
        <title>Ethylene signaling mediates host invasion by parasitic plants.</title>
        <authorList>
            <person name="Yoshida S."/>
        </authorList>
    </citation>
    <scope>NUCLEOTIDE SEQUENCE</scope>
    <source>
        <strain evidence="5">Okayama</strain>
    </source>
</reference>
<comment type="similarity">
    <text evidence="1 4">Belongs to the UDP-glycosyltransferase family.</text>
</comment>
<name>A0A830BCM7_9LAMI</name>
<evidence type="ECO:0000313" key="5">
    <source>
        <dbReference type="EMBL" id="GFP83852.1"/>
    </source>
</evidence>
<organism evidence="5 6">
    <name type="scientific">Phtheirospermum japonicum</name>
    <dbReference type="NCBI Taxonomy" id="374723"/>
    <lineage>
        <taxon>Eukaryota</taxon>
        <taxon>Viridiplantae</taxon>
        <taxon>Streptophyta</taxon>
        <taxon>Embryophyta</taxon>
        <taxon>Tracheophyta</taxon>
        <taxon>Spermatophyta</taxon>
        <taxon>Magnoliopsida</taxon>
        <taxon>eudicotyledons</taxon>
        <taxon>Gunneridae</taxon>
        <taxon>Pentapetalae</taxon>
        <taxon>asterids</taxon>
        <taxon>lamiids</taxon>
        <taxon>Lamiales</taxon>
        <taxon>Orobanchaceae</taxon>
        <taxon>Orobanchaceae incertae sedis</taxon>
        <taxon>Phtheirospermum</taxon>
    </lineage>
</organism>
<proteinExistence type="inferred from homology"/>
<accession>A0A830BCM7</accession>
<dbReference type="AlphaFoldDB" id="A0A830BCM7"/>
<evidence type="ECO:0000256" key="3">
    <source>
        <dbReference type="ARBA" id="ARBA00022679"/>
    </source>
</evidence>
<dbReference type="Gene3D" id="3.40.50.2000">
    <property type="entry name" value="Glycogen Phosphorylase B"/>
    <property type="match status" value="1"/>
</dbReference>
<protein>
    <submittedName>
        <fullName evidence="5">Zeatin o-glucosyltransferase</fullName>
    </submittedName>
</protein>
<evidence type="ECO:0000313" key="6">
    <source>
        <dbReference type="Proteomes" id="UP000653305"/>
    </source>
</evidence>
<dbReference type="EMBL" id="BMAC01000072">
    <property type="protein sequence ID" value="GFP83852.1"/>
    <property type="molecule type" value="Genomic_DNA"/>
</dbReference>
<dbReference type="SUPFAM" id="SSF53756">
    <property type="entry name" value="UDP-Glycosyltransferase/glycogen phosphorylase"/>
    <property type="match status" value="1"/>
</dbReference>
<evidence type="ECO:0000256" key="4">
    <source>
        <dbReference type="RuleBase" id="RU003718"/>
    </source>
</evidence>
<comment type="caution">
    <text evidence="5">The sequence shown here is derived from an EMBL/GenBank/DDBJ whole genome shotgun (WGS) entry which is preliminary data.</text>
</comment>
<dbReference type="GO" id="GO:0008194">
    <property type="term" value="F:UDP-glycosyltransferase activity"/>
    <property type="evidence" value="ECO:0007669"/>
    <property type="project" value="InterPro"/>
</dbReference>
<keyword evidence="2 4" id="KW-0328">Glycosyltransferase</keyword>
<dbReference type="PROSITE" id="PS00375">
    <property type="entry name" value="UDPGT"/>
    <property type="match status" value="1"/>
</dbReference>
<dbReference type="OrthoDB" id="5835829at2759"/>
<evidence type="ECO:0000256" key="1">
    <source>
        <dbReference type="ARBA" id="ARBA00009995"/>
    </source>
</evidence>
<dbReference type="Pfam" id="PF00201">
    <property type="entry name" value="UDPGT"/>
    <property type="match status" value="1"/>
</dbReference>
<dbReference type="InterPro" id="IPR002213">
    <property type="entry name" value="UDP_glucos_trans"/>
</dbReference>